<dbReference type="InterPro" id="IPR027417">
    <property type="entry name" value="P-loop_NTPase"/>
</dbReference>
<comment type="caution">
    <text evidence="1">The sequence shown here is derived from an EMBL/GenBank/DDBJ whole genome shotgun (WGS) entry which is preliminary data.</text>
</comment>
<dbReference type="InterPro" id="IPR040632">
    <property type="entry name" value="Sulfotransfer_4"/>
</dbReference>
<gene>
    <name evidence="1" type="ORF">Q8W34_07860</name>
</gene>
<dbReference type="EMBL" id="JAUYVT010000005">
    <property type="protein sequence ID" value="MDP2564546.1"/>
    <property type="molecule type" value="Genomic_DNA"/>
</dbReference>
<dbReference type="Proteomes" id="UP001177212">
    <property type="component" value="Unassembled WGS sequence"/>
</dbReference>
<protein>
    <submittedName>
        <fullName evidence="1">Sulfotransferase</fullName>
    </submittedName>
</protein>
<dbReference type="Pfam" id="PF17784">
    <property type="entry name" value="Sulfotransfer_4"/>
    <property type="match status" value="2"/>
</dbReference>
<dbReference type="RefSeq" id="WP_305471806.1">
    <property type="nucleotide sequence ID" value="NZ_JAUYVT010000005.1"/>
</dbReference>
<evidence type="ECO:0000313" key="1">
    <source>
        <dbReference type="EMBL" id="MDP2564546.1"/>
    </source>
</evidence>
<accession>A0ABT9FDI3</accession>
<reference evidence="1" key="1">
    <citation type="submission" date="2023-07" db="EMBL/GenBank/DDBJ databases">
        <title>Genome content predicts the carbon catabolic preferences of heterotrophic bacteria.</title>
        <authorList>
            <person name="Gralka M."/>
        </authorList>
    </citation>
    <scope>NUCLEOTIDE SEQUENCE</scope>
    <source>
        <strain evidence="1">4G09</strain>
    </source>
</reference>
<keyword evidence="2" id="KW-1185">Reference proteome</keyword>
<organism evidence="1 2">
    <name type="scientific">Pseudoalteromonas marina</name>
    <dbReference type="NCBI Taxonomy" id="267375"/>
    <lineage>
        <taxon>Bacteria</taxon>
        <taxon>Pseudomonadati</taxon>
        <taxon>Pseudomonadota</taxon>
        <taxon>Gammaproteobacteria</taxon>
        <taxon>Alteromonadales</taxon>
        <taxon>Pseudoalteromonadaceae</taxon>
        <taxon>Pseudoalteromonas</taxon>
    </lineage>
</organism>
<dbReference type="Gene3D" id="3.40.50.300">
    <property type="entry name" value="P-loop containing nucleotide triphosphate hydrolases"/>
    <property type="match status" value="1"/>
</dbReference>
<sequence length="211" mass="24134">MTKIFVIGLPRTGTTSVCHALLELGLPTAHTAYTTASFDNAKAIADTPIFTDYKMLDKHYPGSKFIYLEREIDVWLPSIRQLLTRMHTNLTRTDGGFNIHIKRCYFDVFSNLSLENISDDSYLADCYKRHLNAAQYYFEKRQADFLSIDIAKAGSYQKVCDFLNIQSDKTDFDKMNMGGKVTAWNDIKHPLKIESTAKGRIDKHLPYTSQL</sequence>
<evidence type="ECO:0000313" key="2">
    <source>
        <dbReference type="Proteomes" id="UP001177212"/>
    </source>
</evidence>
<name>A0ABT9FDI3_9GAMM</name>
<proteinExistence type="predicted"/>
<dbReference type="PANTHER" id="PTHR36978">
    <property type="entry name" value="P-LOOP CONTAINING NUCLEOTIDE TRIPHOSPHATE HYDROLASE"/>
    <property type="match status" value="1"/>
</dbReference>
<dbReference type="SUPFAM" id="SSF52540">
    <property type="entry name" value="P-loop containing nucleoside triphosphate hydrolases"/>
    <property type="match status" value="1"/>
</dbReference>
<dbReference type="PANTHER" id="PTHR36978:SF4">
    <property type="entry name" value="P-LOOP CONTAINING NUCLEOSIDE TRIPHOSPHATE HYDROLASE PROTEIN"/>
    <property type="match status" value="1"/>
</dbReference>